<evidence type="ECO:0000313" key="3">
    <source>
        <dbReference type="Proteomes" id="UP001652680"/>
    </source>
</evidence>
<protein>
    <recommendedName>
        <fullName evidence="4">Chorion protein S15</fullName>
    </recommendedName>
</protein>
<dbReference type="EnsemblMetazoa" id="XM_044457900.1">
    <property type="protein sequence ID" value="XP_044313835.1"/>
    <property type="gene ID" value="LOC108040304"/>
</dbReference>
<feature type="chain" id="PRO_5045944180" description="Chorion protein S15" evidence="1">
    <location>
        <begin position="19"/>
        <end position="115"/>
    </location>
</feature>
<keyword evidence="1" id="KW-0732">Signal</keyword>
<evidence type="ECO:0008006" key="4">
    <source>
        <dbReference type="Google" id="ProtNLM"/>
    </source>
</evidence>
<feature type="signal peptide" evidence="1">
    <location>
        <begin position="1"/>
        <end position="18"/>
    </location>
</feature>
<organism evidence="2 3">
    <name type="scientific">Drosophila rhopaloa</name>
    <name type="common">Fruit fly</name>
    <dbReference type="NCBI Taxonomy" id="1041015"/>
    <lineage>
        <taxon>Eukaryota</taxon>
        <taxon>Metazoa</taxon>
        <taxon>Ecdysozoa</taxon>
        <taxon>Arthropoda</taxon>
        <taxon>Hexapoda</taxon>
        <taxon>Insecta</taxon>
        <taxon>Pterygota</taxon>
        <taxon>Neoptera</taxon>
        <taxon>Endopterygota</taxon>
        <taxon>Diptera</taxon>
        <taxon>Brachycera</taxon>
        <taxon>Muscomorpha</taxon>
        <taxon>Ephydroidea</taxon>
        <taxon>Drosophilidae</taxon>
        <taxon>Drosophila</taxon>
        <taxon>Sophophora</taxon>
    </lineage>
</organism>
<reference evidence="2" key="2">
    <citation type="submission" date="2025-05" db="UniProtKB">
        <authorList>
            <consortium name="EnsemblMetazoa"/>
        </authorList>
    </citation>
    <scope>IDENTIFICATION</scope>
</reference>
<proteinExistence type="predicted"/>
<reference evidence="3" key="1">
    <citation type="journal article" date="2021" name="Elife">
        <title>Highly contiguous assemblies of 101 drosophilid genomes.</title>
        <authorList>
            <person name="Kim B.Y."/>
            <person name="Wang J.R."/>
            <person name="Miller D.E."/>
            <person name="Barmina O."/>
            <person name="Delaney E."/>
            <person name="Thompson A."/>
            <person name="Comeault A.A."/>
            <person name="Peede D."/>
            <person name="D'Agostino E.R."/>
            <person name="Pelaez J."/>
            <person name="Aguilar J.M."/>
            <person name="Haji D."/>
            <person name="Matsunaga T."/>
            <person name="Armstrong E.E."/>
            <person name="Zych M."/>
            <person name="Ogawa Y."/>
            <person name="Stamenkovic-Radak M."/>
            <person name="Jelic M."/>
            <person name="Veselinovic M.S."/>
            <person name="Tanaskovic M."/>
            <person name="Eric P."/>
            <person name="Gao J.J."/>
            <person name="Katoh T.K."/>
            <person name="Toda M.J."/>
            <person name="Watabe H."/>
            <person name="Watada M."/>
            <person name="Davis J.S."/>
            <person name="Moyle L.C."/>
            <person name="Manoli G."/>
            <person name="Bertolini E."/>
            <person name="Kostal V."/>
            <person name="Hawley R.S."/>
            <person name="Takahashi A."/>
            <person name="Jones C.D."/>
            <person name="Price D.K."/>
            <person name="Whiteman N."/>
            <person name="Kopp A."/>
            <person name="Matute D.R."/>
            <person name="Petrov D.A."/>
        </authorList>
    </citation>
    <scope>NUCLEOTIDE SEQUENCE [LARGE SCALE GENOMIC DNA]</scope>
</reference>
<dbReference type="RefSeq" id="XP_044313835.1">
    <property type="nucleotide sequence ID" value="XM_044457900.1"/>
</dbReference>
<sequence>MKYLIVCVTLALFAYINASPVYGNRGGHGGGYGGNYGGGYGGGYGAIERVVYEERPSYGYGPRPIRSEGNGGSASAAAAASAAAVNPGSYRDYVIPSWNIDGGRGYELGRGSGGY</sequence>
<keyword evidence="3" id="KW-1185">Reference proteome</keyword>
<dbReference type="Proteomes" id="UP001652680">
    <property type="component" value="Unassembled WGS sequence"/>
</dbReference>
<dbReference type="GeneID" id="108040304"/>
<accession>A0ABM5J4T0</accession>
<name>A0ABM5J4T0_DRORH</name>
<evidence type="ECO:0000256" key="1">
    <source>
        <dbReference type="SAM" id="SignalP"/>
    </source>
</evidence>
<evidence type="ECO:0000313" key="2">
    <source>
        <dbReference type="EnsemblMetazoa" id="XP_044313835.1"/>
    </source>
</evidence>